<dbReference type="PANTHER" id="PTHR11091:SF0">
    <property type="entry name" value="MALATE DEHYDROGENASE"/>
    <property type="match status" value="1"/>
</dbReference>
<proteinExistence type="inferred from homology"/>
<sequence>MTKASITQAQVAVAAALQDEGVVEQSALSVARALVGAEADGLKGHGLSRLPSYLSQVRSGKIDPKAVPTAQLATASVLRIDAAHGFAYPALDLAVERLPEIARKTGIAAASIYRSHHCGAAGLVVERLAEQGVAALLFANTPAAIAPWGGSTALFGTNPIAFACPRADDHPIVIDMSLSKVARGNIMAAKQKGTPIPEGWALDANGQPTTDPNAALAGTMLPLGDAKGTALALMVELLAAGLTGAEYAADASSFLDDRGGPPATGQLIIVLDPQILGGPGVLPHIEKLAAAIEAQPNARIPGSRRIAQRRNAAAEGIDLPETLLARIG</sequence>
<name>A0ABT4JAX4_9RHOB</name>
<dbReference type="PANTHER" id="PTHR11091">
    <property type="entry name" value="OXIDOREDUCTASE-RELATED"/>
    <property type="match status" value="1"/>
</dbReference>
<dbReference type="InterPro" id="IPR036111">
    <property type="entry name" value="Mal/L-sulfo/L-lacto_DH-like_sf"/>
</dbReference>
<evidence type="ECO:0000256" key="1">
    <source>
        <dbReference type="ARBA" id="ARBA00006056"/>
    </source>
</evidence>
<evidence type="ECO:0000256" key="2">
    <source>
        <dbReference type="ARBA" id="ARBA00023002"/>
    </source>
</evidence>
<keyword evidence="4" id="KW-1185">Reference proteome</keyword>
<dbReference type="InterPro" id="IPR043144">
    <property type="entry name" value="Mal/L-sulf/L-lact_DH-like_ah"/>
</dbReference>
<reference evidence="3" key="1">
    <citation type="submission" date="2022-12" db="EMBL/GenBank/DDBJ databases">
        <title>Paracoccus sp. EF6 isolated from a lake water.</title>
        <authorList>
            <person name="Liu H."/>
        </authorList>
    </citation>
    <scope>NUCLEOTIDE SEQUENCE</scope>
    <source>
        <strain evidence="3">EF6</strain>
    </source>
</reference>
<comment type="caution">
    <text evidence="3">The sequence shown here is derived from an EMBL/GenBank/DDBJ whole genome shotgun (WGS) entry which is preliminary data.</text>
</comment>
<gene>
    <name evidence="3" type="ORF">OU682_22170</name>
</gene>
<dbReference type="SUPFAM" id="SSF89733">
    <property type="entry name" value="L-sulfolactate dehydrogenase-like"/>
    <property type="match status" value="1"/>
</dbReference>
<keyword evidence="2" id="KW-0560">Oxidoreductase</keyword>
<dbReference type="RefSeq" id="WP_268944375.1">
    <property type="nucleotide sequence ID" value="NZ_JAPTYD010000082.1"/>
</dbReference>
<accession>A0ABT4JAX4</accession>
<dbReference type="EMBL" id="JAPTYD010000082">
    <property type="protein sequence ID" value="MCZ0964282.1"/>
    <property type="molecule type" value="Genomic_DNA"/>
</dbReference>
<dbReference type="InterPro" id="IPR003767">
    <property type="entry name" value="Malate/L-lactate_DH-like"/>
</dbReference>
<dbReference type="Pfam" id="PF02615">
    <property type="entry name" value="Ldh_2"/>
    <property type="match status" value="1"/>
</dbReference>
<dbReference type="Gene3D" id="1.10.1530.10">
    <property type="match status" value="1"/>
</dbReference>
<dbReference type="Gene3D" id="3.30.1370.60">
    <property type="entry name" value="Hypothetical oxidoreductase yiak, domain 2"/>
    <property type="match status" value="1"/>
</dbReference>
<dbReference type="InterPro" id="IPR043143">
    <property type="entry name" value="Mal/L-sulf/L-lact_DH-like_NADP"/>
</dbReference>
<protein>
    <submittedName>
        <fullName evidence="3">Ldh family oxidoreductase</fullName>
    </submittedName>
</protein>
<evidence type="ECO:0000313" key="4">
    <source>
        <dbReference type="Proteomes" id="UP001149822"/>
    </source>
</evidence>
<organism evidence="3 4">
    <name type="scientific">Paracoccus benzoatiresistens</name>
    <dbReference type="NCBI Taxonomy" id="2997341"/>
    <lineage>
        <taxon>Bacteria</taxon>
        <taxon>Pseudomonadati</taxon>
        <taxon>Pseudomonadota</taxon>
        <taxon>Alphaproteobacteria</taxon>
        <taxon>Rhodobacterales</taxon>
        <taxon>Paracoccaceae</taxon>
        <taxon>Paracoccus</taxon>
    </lineage>
</organism>
<dbReference type="Proteomes" id="UP001149822">
    <property type="component" value="Unassembled WGS sequence"/>
</dbReference>
<evidence type="ECO:0000313" key="3">
    <source>
        <dbReference type="EMBL" id="MCZ0964282.1"/>
    </source>
</evidence>
<comment type="similarity">
    <text evidence="1">Belongs to the LDH2/MDH2 oxidoreductase family.</text>
</comment>